<evidence type="ECO:0000259" key="4">
    <source>
        <dbReference type="Pfam" id="PF00465"/>
    </source>
</evidence>
<dbReference type="SUPFAM" id="SSF54909">
    <property type="entry name" value="Dimeric alpha+beta barrel"/>
    <property type="match status" value="1"/>
</dbReference>
<dbReference type="Gene3D" id="1.20.1090.10">
    <property type="entry name" value="Dehydroquinate synthase-like - alpha domain"/>
    <property type="match status" value="1"/>
</dbReference>
<dbReference type="PANTHER" id="PTHR11496">
    <property type="entry name" value="ALCOHOL DEHYDROGENASE"/>
    <property type="match status" value="1"/>
</dbReference>
<feature type="compositionally biased region" description="Polar residues" evidence="3">
    <location>
        <begin position="64"/>
        <end position="76"/>
    </location>
</feature>
<dbReference type="AlphaFoldDB" id="A0A9C7PSN0"/>
<dbReference type="Gene3D" id="3.30.70.100">
    <property type="match status" value="1"/>
</dbReference>
<protein>
    <recommendedName>
        <fullName evidence="8">Alcohol dehydrogenase</fullName>
    </recommendedName>
</protein>
<evidence type="ECO:0000256" key="3">
    <source>
        <dbReference type="SAM" id="MobiDB-lite"/>
    </source>
</evidence>
<evidence type="ECO:0000313" key="6">
    <source>
        <dbReference type="EMBL" id="GJQ09529.1"/>
    </source>
</evidence>
<accession>A0A9C7PSN0</accession>
<reference evidence="6" key="2">
    <citation type="submission" date="2022-01" db="EMBL/GenBank/DDBJ databases">
        <authorList>
            <person name="Hirooka S."/>
            <person name="Miyagishima S.Y."/>
        </authorList>
    </citation>
    <scope>NUCLEOTIDE SEQUENCE</scope>
    <source>
        <strain evidence="6">NBRC 102759</strain>
    </source>
</reference>
<dbReference type="GO" id="GO:0046872">
    <property type="term" value="F:metal ion binding"/>
    <property type="evidence" value="ECO:0007669"/>
    <property type="project" value="InterPro"/>
</dbReference>
<evidence type="ECO:0000313" key="7">
    <source>
        <dbReference type="Proteomes" id="UP001061958"/>
    </source>
</evidence>
<dbReference type="Pfam" id="PF25137">
    <property type="entry name" value="ADH_Fe_C"/>
    <property type="match status" value="1"/>
</dbReference>
<dbReference type="Pfam" id="PF00465">
    <property type="entry name" value="Fe-ADH"/>
    <property type="match status" value="1"/>
</dbReference>
<proteinExistence type="inferred from homology"/>
<dbReference type="GO" id="GO:0004022">
    <property type="term" value="F:alcohol dehydrogenase (NAD+) activity"/>
    <property type="evidence" value="ECO:0007669"/>
    <property type="project" value="TreeGrafter"/>
</dbReference>
<keyword evidence="7" id="KW-1185">Reference proteome</keyword>
<dbReference type="InterPro" id="IPR001670">
    <property type="entry name" value="ADH_Fe/GldA"/>
</dbReference>
<dbReference type="OrthoDB" id="3360544at2759"/>
<dbReference type="InterPro" id="IPR039697">
    <property type="entry name" value="Alcohol_dehydrogenase_Fe"/>
</dbReference>
<feature type="domain" description="Alcohol dehydrogenase iron-type/glycerol dehydrogenase GldA" evidence="4">
    <location>
        <begin position="382"/>
        <end position="537"/>
    </location>
</feature>
<feature type="region of interest" description="Disordered" evidence="3">
    <location>
        <begin position="50"/>
        <end position="77"/>
    </location>
</feature>
<feature type="domain" description="Fe-containing alcohol dehydrogenase-like C-terminal" evidence="5">
    <location>
        <begin position="595"/>
        <end position="783"/>
    </location>
</feature>
<comment type="caution">
    <text evidence="6">The sequence shown here is derived from an EMBL/GenBank/DDBJ whole genome shotgun (WGS) entry which is preliminary data.</text>
</comment>
<evidence type="ECO:0000256" key="2">
    <source>
        <dbReference type="ARBA" id="ARBA00023002"/>
    </source>
</evidence>
<organism evidence="6 7">
    <name type="scientific">Galdieria partita</name>
    <dbReference type="NCBI Taxonomy" id="83374"/>
    <lineage>
        <taxon>Eukaryota</taxon>
        <taxon>Rhodophyta</taxon>
        <taxon>Bangiophyceae</taxon>
        <taxon>Galdieriales</taxon>
        <taxon>Galdieriaceae</taxon>
        <taxon>Galdieria</taxon>
    </lineage>
</organism>
<keyword evidence="2" id="KW-0560">Oxidoreductase</keyword>
<dbReference type="InterPro" id="IPR011008">
    <property type="entry name" value="Dimeric_a/b-barrel"/>
</dbReference>
<sequence length="787" mass="88551">MAFAFQLTGGSFLPRARLEYKTTNLFLSRQNKISDWSRIKCNVNKSLSSQLQSSTRENPEHSPLHSTEALSSTDQSLVPEYESSRLVERMESGTLVRVRQLYFYLPLSLSQRDLLTVLQEYGRRSCGEPDCIRVNIIQVKNVAGDSDLLQPQLYFCIEAFRTKQALEAHEHLSHTMELRRFIKQYCQEPETEDDSDTKETVETVIDGVSPFPFRNGWTLKKSYAPLRTPDPKDPWKQRKRALDLLAKDVGVQNVNIRITRLQPARASDIAHLRRNVFKIARSYYSKDGVVRMDVIEEERYPGAMFIIEAYESDDLTRIGYLEFDFEQRLQSEVLPYIDPDKISVWKGCNVFPDLEEWKQDTSPDILPEATSSPMNIYQKMSFVFGIGALEKVATYAKRYGSRILIITGWNQARLDPLLWELDSEIVQGNIQILPPISVPGMLSSSTFEDLVQNVRIRKPDVIIGMGGGSALDAAKAASLFAHPDNEVIHSFLQQLRNAEKSGSLTFEFCCEGPLLPLILIPSRPTLGAEISHSSIFSFPGVLHACLVHFVSDDNNLVKSSPSKIHSSMQSRVSLVDARLYVRGHHVVIPTAAIGCLILCLESFLSKESNPFTIALAKEGISTVSSYIEKAVDDCKNTLVAEKVALTSVIAGLVREGKNFGLTGAIALALSGQSAISFRDLVIHISSHTLPCYVTLIRKKGQDEIRQRLKQVSKMLTGSETATEDDLLIWFNQILKLVHLPSWKDAELEDVPWKDIARIVLCDMNRVELPVEMNIEDVNSILEDLANK</sequence>
<dbReference type="SUPFAM" id="SSF56796">
    <property type="entry name" value="Dehydroquinate synthase-like"/>
    <property type="match status" value="1"/>
</dbReference>
<evidence type="ECO:0008006" key="8">
    <source>
        <dbReference type="Google" id="ProtNLM"/>
    </source>
</evidence>
<dbReference type="CDD" id="cd14864">
    <property type="entry name" value="Fe-ADH-like"/>
    <property type="match status" value="1"/>
</dbReference>
<dbReference type="PANTHER" id="PTHR11496:SF102">
    <property type="entry name" value="ALCOHOL DEHYDROGENASE 4"/>
    <property type="match status" value="1"/>
</dbReference>
<dbReference type="InterPro" id="IPR056798">
    <property type="entry name" value="ADH_Fe_C"/>
</dbReference>
<evidence type="ECO:0000256" key="1">
    <source>
        <dbReference type="ARBA" id="ARBA00007358"/>
    </source>
</evidence>
<evidence type="ECO:0000259" key="5">
    <source>
        <dbReference type="Pfam" id="PF25137"/>
    </source>
</evidence>
<dbReference type="Gene3D" id="3.40.50.1970">
    <property type="match status" value="1"/>
</dbReference>
<dbReference type="Proteomes" id="UP001061958">
    <property type="component" value="Unassembled WGS sequence"/>
</dbReference>
<dbReference type="EMBL" id="BQMJ01000009">
    <property type="protein sequence ID" value="GJQ09529.1"/>
    <property type="molecule type" value="Genomic_DNA"/>
</dbReference>
<gene>
    <name evidence="6" type="ORF">GpartN1_g1320.t1</name>
</gene>
<name>A0A9C7PSN0_9RHOD</name>
<comment type="similarity">
    <text evidence="1">Belongs to the iron-containing alcohol dehydrogenase family.</text>
</comment>
<reference evidence="6" key="1">
    <citation type="journal article" date="2022" name="Proc. Natl. Acad. Sci. U.S.A.">
        <title>Life cycle and functional genomics of the unicellular red alga Galdieria for elucidating algal and plant evolution and industrial use.</title>
        <authorList>
            <person name="Hirooka S."/>
            <person name="Itabashi T."/>
            <person name="Ichinose T.M."/>
            <person name="Onuma R."/>
            <person name="Fujiwara T."/>
            <person name="Yamashita S."/>
            <person name="Jong L.W."/>
            <person name="Tomita R."/>
            <person name="Iwane A.H."/>
            <person name="Miyagishima S.Y."/>
        </authorList>
    </citation>
    <scope>NUCLEOTIDE SEQUENCE</scope>
    <source>
        <strain evidence="6">NBRC 102759</strain>
    </source>
</reference>